<organism evidence="2 3">
    <name type="scientific">Eumeta variegata</name>
    <name type="common">Bagworm moth</name>
    <name type="synonym">Eumeta japonica</name>
    <dbReference type="NCBI Taxonomy" id="151549"/>
    <lineage>
        <taxon>Eukaryota</taxon>
        <taxon>Metazoa</taxon>
        <taxon>Ecdysozoa</taxon>
        <taxon>Arthropoda</taxon>
        <taxon>Hexapoda</taxon>
        <taxon>Insecta</taxon>
        <taxon>Pterygota</taxon>
        <taxon>Neoptera</taxon>
        <taxon>Endopterygota</taxon>
        <taxon>Lepidoptera</taxon>
        <taxon>Glossata</taxon>
        <taxon>Ditrysia</taxon>
        <taxon>Tineoidea</taxon>
        <taxon>Psychidae</taxon>
        <taxon>Oiketicinae</taxon>
        <taxon>Eumeta</taxon>
    </lineage>
</organism>
<evidence type="ECO:0000256" key="1">
    <source>
        <dbReference type="SAM" id="MobiDB-lite"/>
    </source>
</evidence>
<reference evidence="2 3" key="1">
    <citation type="journal article" date="2019" name="Commun. Biol.">
        <title>The bagworm genome reveals a unique fibroin gene that provides high tensile strength.</title>
        <authorList>
            <person name="Kono N."/>
            <person name="Nakamura H."/>
            <person name="Ohtoshi R."/>
            <person name="Tomita M."/>
            <person name="Numata K."/>
            <person name="Arakawa K."/>
        </authorList>
    </citation>
    <scope>NUCLEOTIDE SEQUENCE [LARGE SCALE GENOMIC DNA]</scope>
</reference>
<protein>
    <submittedName>
        <fullName evidence="2">Uncharacterized protein</fullName>
    </submittedName>
</protein>
<dbReference type="Proteomes" id="UP000299102">
    <property type="component" value="Unassembled WGS sequence"/>
</dbReference>
<evidence type="ECO:0000313" key="2">
    <source>
        <dbReference type="EMBL" id="GBP23813.1"/>
    </source>
</evidence>
<keyword evidence="3" id="KW-1185">Reference proteome</keyword>
<name>A0A4C1UBG9_EUMVA</name>
<sequence>MRINEPFTKSEQSYRCRRKRRRRRTSAAAPCSAGEPALELPKRRRCAGPVSRCEVGSGTIVLHFISSDSYVIRPELVEAVARARQL</sequence>
<accession>A0A4C1UBG9</accession>
<proteinExistence type="predicted"/>
<comment type="caution">
    <text evidence="2">The sequence shown here is derived from an EMBL/GenBank/DDBJ whole genome shotgun (WGS) entry which is preliminary data.</text>
</comment>
<feature type="region of interest" description="Disordered" evidence="1">
    <location>
        <begin position="1"/>
        <end position="34"/>
    </location>
</feature>
<dbReference type="AlphaFoldDB" id="A0A4C1UBG9"/>
<dbReference type="EMBL" id="BGZK01000154">
    <property type="protein sequence ID" value="GBP23813.1"/>
    <property type="molecule type" value="Genomic_DNA"/>
</dbReference>
<feature type="compositionally biased region" description="Basic residues" evidence="1">
    <location>
        <begin position="15"/>
        <end position="25"/>
    </location>
</feature>
<gene>
    <name evidence="2" type="ORF">EVAR_86188_1</name>
</gene>
<evidence type="ECO:0000313" key="3">
    <source>
        <dbReference type="Proteomes" id="UP000299102"/>
    </source>
</evidence>